<protein>
    <recommendedName>
        <fullName evidence="3">PE domain-containing protein</fullName>
    </recommendedName>
</protein>
<dbReference type="RefSeq" id="WP_187818296.1">
    <property type="nucleotide sequence ID" value="NZ_JACTVJ010000021.1"/>
</dbReference>
<dbReference type="InterPro" id="IPR045436">
    <property type="entry name" value="DUF6507"/>
</dbReference>
<comment type="caution">
    <text evidence="1">The sequence shown here is derived from an EMBL/GenBank/DDBJ whole genome shotgun (WGS) entry which is preliminary data.</text>
</comment>
<keyword evidence="2" id="KW-1185">Reference proteome</keyword>
<sequence length="127" mass="12891">MTGWDITPSGVDSVISLVRDSADKMNKGIAEYGVGLNGAAQDAGTLAESSDATGGLVALALAQFAEHYEVDTVSMMLSAAASANGAIDATNAYINGDLEQAWNAQRQAVLGPDVTGFLAGLRSKGGK</sequence>
<name>A0ABR7SQS9_9ACTN</name>
<evidence type="ECO:0000313" key="1">
    <source>
        <dbReference type="EMBL" id="MBC9717856.1"/>
    </source>
</evidence>
<evidence type="ECO:0008006" key="3">
    <source>
        <dbReference type="Google" id="ProtNLM"/>
    </source>
</evidence>
<accession>A0ABR7SQS9</accession>
<dbReference type="EMBL" id="JACTVJ010000021">
    <property type="protein sequence ID" value="MBC9717856.1"/>
    <property type="molecule type" value="Genomic_DNA"/>
</dbReference>
<reference evidence="1 2" key="1">
    <citation type="submission" date="2020-08" db="EMBL/GenBank/DDBJ databases">
        <title>Genemic of Streptomyces polyaspartic.</title>
        <authorList>
            <person name="Liu W."/>
        </authorList>
    </citation>
    <scope>NUCLEOTIDE SEQUENCE [LARGE SCALE GENOMIC DNA]</scope>
    <source>
        <strain evidence="1 2">TRM66268-LWL</strain>
    </source>
</reference>
<dbReference type="Pfam" id="PF20117">
    <property type="entry name" value="DUF6507"/>
    <property type="match status" value="1"/>
</dbReference>
<gene>
    <name evidence="1" type="ORF">H9Y04_35525</name>
</gene>
<dbReference type="Proteomes" id="UP000642284">
    <property type="component" value="Unassembled WGS sequence"/>
</dbReference>
<organism evidence="1 2">
    <name type="scientific">Streptomyces polyasparticus</name>
    <dbReference type="NCBI Taxonomy" id="2767826"/>
    <lineage>
        <taxon>Bacteria</taxon>
        <taxon>Bacillati</taxon>
        <taxon>Actinomycetota</taxon>
        <taxon>Actinomycetes</taxon>
        <taxon>Kitasatosporales</taxon>
        <taxon>Streptomycetaceae</taxon>
        <taxon>Streptomyces</taxon>
    </lineage>
</organism>
<proteinExistence type="predicted"/>
<evidence type="ECO:0000313" key="2">
    <source>
        <dbReference type="Proteomes" id="UP000642284"/>
    </source>
</evidence>